<sequence length="90" mass="10066">MTNARQAALERLFEGVLDGSIAVTDIPKAFQTLDQAFERNHKITAGYYLTPEQQKLLVSQWVAVINKRVQDDETKRLIGEDIAALPVPKA</sequence>
<proteinExistence type="predicted"/>
<evidence type="ECO:0000313" key="1">
    <source>
        <dbReference type="EMBL" id="KKN09861.1"/>
    </source>
</evidence>
<organism evidence="1">
    <name type="scientific">marine sediment metagenome</name>
    <dbReference type="NCBI Taxonomy" id="412755"/>
    <lineage>
        <taxon>unclassified sequences</taxon>
        <taxon>metagenomes</taxon>
        <taxon>ecological metagenomes</taxon>
    </lineage>
</organism>
<gene>
    <name evidence="1" type="ORF">LCGC14_1042320</name>
</gene>
<protein>
    <submittedName>
        <fullName evidence="1">Uncharacterized protein</fullName>
    </submittedName>
</protein>
<dbReference type="EMBL" id="LAZR01004300">
    <property type="protein sequence ID" value="KKN09861.1"/>
    <property type="molecule type" value="Genomic_DNA"/>
</dbReference>
<dbReference type="AlphaFoldDB" id="A0A0F9Q9N1"/>
<comment type="caution">
    <text evidence="1">The sequence shown here is derived from an EMBL/GenBank/DDBJ whole genome shotgun (WGS) entry which is preliminary data.</text>
</comment>
<name>A0A0F9Q9N1_9ZZZZ</name>
<accession>A0A0F9Q9N1</accession>
<reference evidence="1" key="1">
    <citation type="journal article" date="2015" name="Nature">
        <title>Complex archaea that bridge the gap between prokaryotes and eukaryotes.</title>
        <authorList>
            <person name="Spang A."/>
            <person name="Saw J.H."/>
            <person name="Jorgensen S.L."/>
            <person name="Zaremba-Niedzwiedzka K."/>
            <person name="Martijn J."/>
            <person name="Lind A.E."/>
            <person name="van Eijk R."/>
            <person name="Schleper C."/>
            <person name="Guy L."/>
            <person name="Ettema T.J."/>
        </authorList>
    </citation>
    <scope>NUCLEOTIDE SEQUENCE</scope>
</reference>